<keyword evidence="7" id="KW-0560">Oxidoreductase</keyword>
<evidence type="ECO:0000313" key="13">
    <source>
        <dbReference type="EMBL" id="ANQ09228.1"/>
    </source>
</evidence>
<dbReference type="PANTHER" id="PTHR15592">
    <property type="entry name" value="MATRIN 3/NUCLEAR PROTEIN 220-RELATED"/>
    <property type="match status" value="1"/>
</dbReference>
<feature type="region of interest" description="Disordered" evidence="11">
    <location>
        <begin position="1"/>
        <end position="21"/>
    </location>
</feature>
<dbReference type="GO" id="GO:0016668">
    <property type="term" value="F:oxidoreductase activity, acting on a sulfur group of donors, NAD(P) as acceptor"/>
    <property type="evidence" value="ECO:0007669"/>
    <property type="project" value="InterPro"/>
</dbReference>
<dbReference type="InterPro" id="IPR000504">
    <property type="entry name" value="RRM_dom"/>
</dbReference>
<dbReference type="RefSeq" id="XP_019915923.1">
    <property type="nucleotide sequence ID" value="XM_020060426.1"/>
</dbReference>
<dbReference type="VEuPathDB" id="PlasmoDB:PCOAH_00036350"/>
<feature type="domain" description="RRM" evidence="12">
    <location>
        <begin position="372"/>
        <end position="451"/>
    </location>
</feature>
<evidence type="ECO:0000256" key="10">
    <source>
        <dbReference type="PROSITE-ProRule" id="PRU00176"/>
    </source>
</evidence>
<comment type="cofactor">
    <cofactor evidence="1">
        <name>FAD</name>
        <dbReference type="ChEBI" id="CHEBI:57692"/>
    </cofactor>
</comment>
<dbReference type="AlphaFoldDB" id="A0A1B1E2G7"/>
<name>A0A1B1E2G7_9APIC</name>
<dbReference type="InterPro" id="IPR012677">
    <property type="entry name" value="Nucleotide-bd_a/b_plait_sf"/>
</dbReference>
<evidence type="ECO:0000256" key="1">
    <source>
        <dbReference type="ARBA" id="ARBA00001974"/>
    </source>
</evidence>
<evidence type="ECO:0000256" key="5">
    <source>
        <dbReference type="ARBA" id="ARBA00022827"/>
    </source>
</evidence>
<keyword evidence="4" id="KW-0677">Repeat</keyword>
<dbReference type="Gene3D" id="3.30.70.330">
    <property type="match status" value="3"/>
</dbReference>
<evidence type="ECO:0000313" key="14">
    <source>
        <dbReference type="Proteomes" id="UP000092716"/>
    </source>
</evidence>
<dbReference type="InterPro" id="IPR012999">
    <property type="entry name" value="Pyr_OxRdtase_I_AS"/>
</dbReference>
<evidence type="ECO:0000256" key="3">
    <source>
        <dbReference type="ARBA" id="ARBA00022630"/>
    </source>
</evidence>
<accession>A0A1B1E2G7</accession>
<dbReference type="InterPro" id="IPR035979">
    <property type="entry name" value="RBD_domain_sf"/>
</dbReference>
<keyword evidence="14" id="KW-1185">Reference proteome</keyword>
<feature type="domain" description="RRM" evidence="12">
    <location>
        <begin position="639"/>
        <end position="716"/>
    </location>
</feature>
<evidence type="ECO:0000259" key="12">
    <source>
        <dbReference type="PROSITE" id="PS50102"/>
    </source>
</evidence>
<dbReference type="SMART" id="SM00360">
    <property type="entry name" value="RRM"/>
    <property type="match status" value="3"/>
</dbReference>
<keyword evidence="8" id="KW-1015">Disulfide bond</keyword>
<dbReference type="EMBL" id="CP016249">
    <property type="protein sequence ID" value="ANQ09228.1"/>
    <property type="molecule type" value="Genomic_DNA"/>
</dbReference>
<dbReference type="Pfam" id="PF00076">
    <property type="entry name" value="RRM_1"/>
    <property type="match status" value="1"/>
</dbReference>
<dbReference type="Pfam" id="PF13893">
    <property type="entry name" value="RRM_5"/>
    <property type="match status" value="1"/>
</dbReference>
<dbReference type="SUPFAM" id="SSF54928">
    <property type="entry name" value="RNA-binding domain, RBD"/>
    <property type="match status" value="3"/>
</dbReference>
<dbReference type="GO" id="GO:0003723">
    <property type="term" value="F:RNA binding"/>
    <property type="evidence" value="ECO:0007669"/>
    <property type="project" value="UniProtKB-UniRule"/>
</dbReference>
<reference evidence="14" key="1">
    <citation type="submission" date="2016-06" db="EMBL/GenBank/DDBJ databases">
        <title>First high quality genome sequence of Plasmodium coatneyi using continuous long reads from single molecule, real-time sequencing.</title>
        <authorList>
            <person name="Chien J.-T."/>
            <person name="Pakala S.B."/>
            <person name="Geraldo J.A."/>
            <person name="Lapp S.A."/>
            <person name="Barnwell J.W."/>
            <person name="Kissinger J.C."/>
            <person name="Galinski M.R."/>
            <person name="Humphrey J.C."/>
        </authorList>
    </citation>
    <scope>NUCLEOTIDE SEQUENCE [LARGE SCALE GENOMIC DNA]</scope>
    <source>
        <strain evidence="14">Hackeri</strain>
    </source>
</reference>
<evidence type="ECO:0000256" key="11">
    <source>
        <dbReference type="SAM" id="MobiDB-lite"/>
    </source>
</evidence>
<evidence type="ECO:0000256" key="7">
    <source>
        <dbReference type="ARBA" id="ARBA00023002"/>
    </source>
</evidence>
<comment type="similarity">
    <text evidence="2">Belongs to the class-I pyridine nucleotide-disulfide oxidoreductase family.</text>
</comment>
<evidence type="ECO:0000256" key="6">
    <source>
        <dbReference type="ARBA" id="ARBA00022884"/>
    </source>
</evidence>
<dbReference type="CDD" id="cd12422">
    <property type="entry name" value="RRM2_PTBP1_hnRNPL_like"/>
    <property type="match status" value="1"/>
</dbReference>
<dbReference type="InterPro" id="IPR021790">
    <property type="entry name" value="PTBP1-like_RRM2"/>
</dbReference>
<dbReference type="GeneID" id="30910366"/>
<gene>
    <name evidence="13" type="ORF">PCOAH_00036350</name>
</gene>
<organism evidence="13 14">
    <name type="scientific">Plasmodium coatneyi</name>
    <dbReference type="NCBI Taxonomy" id="208452"/>
    <lineage>
        <taxon>Eukaryota</taxon>
        <taxon>Sar</taxon>
        <taxon>Alveolata</taxon>
        <taxon>Apicomplexa</taxon>
        <taxon>Aconoidasida</taxon>
        <taxon>Haemosporida</taxon>
        <taxon>Plasmodiidae</taxon>
        <taxon>Plasmodium</taxon>
    </lineage>
</organism>
<dbReference type="OrthoDB" id="296632at2759"/>
<protein>
    <recommendedName>
        <fullName evidence="12">RRM domain-containing protein</fullName>
    </recommendedName>
</protein>
<evidence type="ECO:0000256" key="9">
    <source>
        <dbReference type="ARBA" id="ARBA00023284"/>
    </source>
</evidence>
<dbReference type="Pfam" id="PF11835">
    <property type="entry name" value="RRM_8"/>
    <property type="match status" value="1"/>
</dbReference>
<dbReference type="KEGG" id="pcot:PCOAH_00036350"/>
<dbReference type="CDD" id="cd00590">
    <property type="entry name" value="RRM_SF"/>
    <property type="match status" value="1"/>
</dbReference>
<evidence type="ECO:0000256" key="4">
    <source>
        <dbReference type="ARBA" id="ARBA00022737"/>
    </source>
</evidence>
<keyword evidence="3" id="KW-0285">Flavoprotein</keyword>
<proteinExistence type="inferred from homology"/>
<keyword evidence="5" id="KW-0274">FAD</keyword>
<dbReference type="PROSITE" id="PS50102">
    <property type="entry name" value="RRM"/>
    <property type="match status" value="2"/>
</dbReference>
<sequence>MNKRTLSNDENENEKNKTGVKRYLMSSEDPYDSQKMFHEQNCASKMNANSLIDMKEEQDYVHTDMNSSMNGNDKDADMSCAMDLGAALIDANMNNERDNTNYGGVSTMSDFGYGGVVGGGCVGNGCMPNNLIPNNCIPNNLIPNNCIPNNCIPNNCIPNNCIPNNCIPNNCIANNCIGNSCPLSDGGMINQPPSIYFRSDSKKRKGSKYNGMPFLKKEKNCVNTFLVLKDVPRDADEEDIKSFMRPFIKNSNPEIIFDRDGIIVKLYDDELNKNIFNYFDEHPTQIKGSFVSVQLSKLSDDSGGATVNEDNLDEYEVGSMAGNAGPMGGPMGGLISGNGNNLGNLGNMSSAKDALEGANKRAGKHNKNEVSRVILVSVLNLHYPVDIDLIYYLFSKCGTVEKIITFSRNPLIYQALVQFQNIETAQEAIKTLHNRNIYDGCNTIQIQYSFLKELVVKANNSSSRDYTTANFGKNKNPVNIQTSHGVLPTPTRKGNDSELYLMLERKFKLVDFDAKNTSKTPVLICYNIPKDYTDVHKLFNLFSVYGFVSRIKILREKPDCALIQYAGYLFASVAQECLQHAKLDDQILELHFSKILDIRIAPQQKQIESYKAKTFSSYDQRYLVADQVKYIKGACKPTKTLFISNVSEEVTEEYMMNLFMKYGEIKKIKIQPVKEGKKHITITVELSSEDAATRALMDLHNFYLKDRFMKVSYTKTRL</sequence>
<evidence type="ECO:0000256" key="2">
    <source>
        <dbReference type="ARBA" id="ARBA00007532"/>
    </source>
</evidence>
<evidence type="ECO:0000256" key="8">
    <source>
        <dbReference type="ARBA" id="ARBA00023157"/>
    </source>
</evidence>
<dbReference type="PROSITE" id="PS00076">
    <property type="entry name" value="PYRIDINE_REDOX_1"/>
    <property type="match status" value="1"/>
</dbReference>
<keyword evidence="9" id="KW-0676">Redox-active center</keyword>
<dbReference type="Proteomes" id="UP000092716">
    <property type="component" value="Chromosome 11"/>
</dbReference>
<keyword evidence="6 10" id="KW-0694">RNA-binding</keyword>